<dbReference type="Gene3D" id="1.10.10.60">
    <property type="entry name" value="Homeodomain-like"/>
    <property type="match status" value="1"/>
</dbReference>
<dbReference type="Gene3D" id="1.10.357.10">
    <property type="entry name" value="Tetracycline Repressor, domain 2"/>
    <property type="match status" value="1"/>
</dbReference>
<dbReference type="Pfam" id="PF00440">
    <property type="entry name" value="TetR_N"/>
    <property type="match status" value="1"/>
</dbReference>
<dbReference type="InterPro" id="IPR036271">
    <property type="entry name" value="Tet_transcr_reg_TetR-rel_C_sf"/>
</dbReference>
<evidence type="ECO:0000313" key="6">
    <source>
        <dbReference type="EMBL" id="MFC0213066.1"/>
    </source>
</evidence>
<dbReference type="PANTHER" id="PTHR30055:SF234">
    <property type="entry name" value="HTH-TYPE TRANSCRIPTIONAL REGULATOR BETI"/>
    <property type="match status" value="1"/>
</dbReference>
<accession>A0ABV6DK91</accession>
<dbReference type="EMBL" id="JBHLWN010000045">
    <property type="protein sequence ID" value="MFC0213066.1"/>
    <property type="molecule type" value="Genomic_DNA"/>
</dbReference>
<protein>
    <submittedName>
        <fullName evidence="6">TetR/AcrR family transcriptional regulator</fullName>
    </submittedName>
</protein>
<dbReference type="SUPFAM" id="SSF48498">
    <property type="entry name" value="Tetracyclin repressor-like, C-terminal domain"/>
    <property type="match status" value="1"/>
</dbReference>
<dbReference type="InterPro" id="IPR050109">
    <property type="entry name" value="HTH-type_TetR-like_transc_reg"/>
</dbReference>
<evidence type="ECO:0000259" key="5">
    <source>
        <dbReference type="PROSITE" id="PS50977"/>
    </source>
</evidence>
<evidence type="ECO:0000313" key="7">
    <source>
        <dbReference type="Proteomes" id="UP001589776"/>
    </source>
</evidence>
<dbReference type="PROSITE" id="PS50977">
    <property type="entry name" value="HTH_TETR_2"/>
    <property type="match status" value="1"/>
</dbReference>
<gene>
    <name evidence="6" type="ORF">ACFFK0_11460</name>
</gene>
<dbReference type="InterPro" id="IPR013570">
    <property type="entry name" value="Tscrpt_reg_YsiA_C"/>
</dbReference>
<dbReference type="PROSITE" id="PS01081">
    <property type="entry name" value="HTH_TETR_1"/>
    <property type="match status" value="1"/>
</dbReference>
<reference evidence="6 7" key="1">
    <citation type="submission" date="2024-09" db="EMBL/GenBank/DDBJ databases">
        <authorList>
            <person name="Sun Q."/>
            <person name="Mori K."/>
        </authorList>
    </citation>
    <scope>NUCLEOTIDE SEQUENCE [LARGE SCALE GENOMIC DNA]</scope>
    <source>
        <strain evidence="6 7">CCM 7759</strain>
    </source>
</reference>
<dbReference type="InterPro" id="IPR009057">
    <property type="entry name" value="Homeodomain-like_sf"/>
</dbReference>
<keyword evidence="7" id="KW-1185">Reference proteome</keyword>
<dbReference type="Proteomes" id="UP001589776">
    <property type="component" value="Unassembled WGS sequence"/>
</dbReference>
<dbReference type="InterPro" id="IPR001647">
    <property type="entry name" value="HTH_TetR"/>
</dbReference>
<keyword evidence="3" id="KW-0804">Transcription</keyword>
<name>A0ABV6DK91_9BACL</name>
<dbReference type="RefSeq" id="WP_377470319.1">
    <property type="nucleotide sequence ID" value="NZ_JBHLWN010000045.1"/>
</dbReference>
<dbReference type="PANTHER" id="PTHR30055">
    <property type="entry name" value="HTH-TYPE TRANSCRIPTIONAL REGULATOR RUTR"/>
    <property type="match status" value="1"/>
</dbReference>
<keyword evidence="1" id="KW-0805">Transcription regulation</keyword>
<feature type="DNA-binding region" description="H-T-H motif" evidence="4">
    <location>
        <begin position="33"/>
        <end position="52"/>
    </location>
</feature>
<evidence type="ECO:0000256" key="4">
    <source>
        <dbReference type="PROSITE-ProRule" id="PRU00335"/>
    </source>
</evidence>
<organism evidence="6 7">
    <name type="scientific">Paenibacillus chartarius</name>
    <dbReference type="NCBI Taxonomy" id="747481"/>
    <lineage>
        <taxon>Bacteria</taxon>
        <taxon>Bacillati</taxon>
        <taxon>Bacillota</taxon>
        <taxon>Bacilli</taxon>
        <taxon>Bacillales</taxon>
        <taxon>Paenibacillaceae</taxon>
        <taxon>Paenibacillus</taxon>
    </lineage>
</organism>
<evidence type="ECO:0000256" key="1">
    <source>
        <dbReference type="ARBA" id="ARBA00023015"/>
    </source>
</evidence>
<dbReference type="Pfam" id="PF08359">
    <property type="entry name" value="TetR_C_4"/>
    <property type="match status" value="1"/>
</dbReference>
<evidence type="ECO:0000256" key="3">
    <source>
        <dbReference type="ARBA" id="ARBA00023163"/>
    </source>
</evidence>
<dbReference type="PRINTS" id="PR00455">
    <property type="entry name" value="HTHTETR"/>
</dbReference>
<evidence type="ECO:0000256" key="2">
    <source>
        <dbReference type="ARBA" id="ARBA00023125"/>
    </source>
</evidence>
<keyword evidence="2 4" id="KW-0238">DNA-binding</keyword>
<proteinExistence type="predicted"/>
<sequence>MPRVTEAYKEERRAAILEGALHCFAEKGYAATTIDDIVRHLGISKGAIYNYFSSKEDIYAQIMDSRMNRLVESLRAGDEETASSAAKLRMLVQRMTGQAIEDLRRLLSFHLEYSLYASRHDELKRSIEKHDNAAIAFVAELIAEGKRSGEFRAEVDERLAASMFWALRDGIALDVLSHGGQEEYAQLMRGMEDMLFRYLQG</sequence>
<feature type="domain" description="HTH tetR-type" evidence="5">
    <location>
        <begin position="10"/>
        <end position="70"/>
    </location>
</feature>
<dbReference type="InterPro" id="IPR023772">
    <property type="entry name" value="DNA-bd_HTH_TetR-type_CS"/>
</dbReference>
<comment type="caution">
    <text evidence="6">The sequence shown here is derived from an EMBL/GenBank/DDBJ whole genome shotgun (WGS) entry which is preliminary data.</text>
</comment>
<dbReference type="SUPFAM" id="SSF46689">
    <property type="entry name" value="Homeodomain-like"/>
    <property type="match status" value="1"/>
</dbReference>